<evidence type="ECO:0000259" key="5">
    <source>
        <dbReference type="PROSITE" id="PS50835"/>
    </source>
</evidence>
<dbReference type="PROSITE" id="PS50835">
    <property type="entry name" value="IG_LIKE"/>
    <property type="match status" value="1"/>
</dbReference>
<dbReference type="SUPFAM" id="SSF47473">
    <property type="entry name" value="EF-hand"/>
    <property type="match status" value="1"/>
</dbReference>
<evidence type="ECO:0000256" key="3">
    <source>
        <dbReference type="ARBA" id="ARBA00023157"/>
    </source>
</evidence>
<dbReference type="CDD" id="cd00104">
    <property type="entry name" value="KAZAL_FS"/>
    <property type="match status" value="1"/>
</dbReference>
<dbReference type="SUPFAM" id="SSF48726">
    <property type="entry name" value="Immunoglobulin"/>
    <property type="match status" value="1"/>
</dbReference>
<dbReference type="SMART" id="SM00280">
    <property type="entry name" value="KAZAL"/>
    <property type="match status" value="1"/>
</dbReference>
<comment type="caution">
    <text evidence="7">The sequence shown here is derived from an EMBL/GenBank/DDBJ whole genome shotgun (WGS) entry which is preliminary data.</text>
</comment>
<dbReference type="InterPro" id="IPR003598">
    <property type="entry name" value="Ig_sub2"/>
</dbReference>
<feature type="domain" description="Ig-like" evidence="5">
    <location>
        <begin position="217"/>
        <end position="302"/>
    </location>
</feature>
<evidence type="ECO:0000256" key="2">
    <source>
        <dbReference type="ARBA" id="ARBA00022837"/>
    </source>
</evidence>
<dbReference type="Pfam" id="PF07679">
    <property type="entry name" value="I-set"/>
    <property type="match status" value="1"/>
</dbReference>
<proteinExistence type="predicted"/>
<dbReference type="InterPro" id="IPR013098">
    <property type="entry name" value="Ig_I-set"/>
</dbReference>
<dbReference type="InterPro" id="IPR015943">
    <property type="entry name" value="WD40/YVTN_repeat-like_dom_sf"/>
</dbReference>
<dbReference type="Gene3D" id="1.10.238.10">
    <property type="entry name" value="EF-hand"/>
    <property type="match status" value="1"/>
</dbReference>
<evidence type="ECO:0000313" key="8">
    <source>
        <dbReference type="Proteomes" id="UP001159405"/>
    </source>
</evidence>
<dbReference type="SMART" id="SM00408">
    <property type="entry name" value="IGc2"/>
    <property type="match status" value="1"/>
</dbReference>
<reference evidence="7 8" key="1">
    <citation type="submission" date="2022-05" db="EMBL/GenBank/DDBJ databases">
        <authorList>
            <consortium name="Genoscope - CEA"/>
            <person name="William W."/>
        </authorList>
    </citation>
    <scope>NUCLEOTIDE SEQUENCE [LARGE SCALE GENOMIC DNA]</scope>
</reference>
<feature type="signal peptide" evidence="4">
    <location>
        <begin position="1"/>
        <end position="24"/>
    </location>
</feature>
<dbReference type="EMBL" id="CALNXK010000013">
    <property type="protein sequence ID" value="CAH3045299.1"/>
    <property type="molecule type" value="Genomic_DNA"/>
</dbReference>
<dbReference type="InterPro" id="IPR007110">
    <property type="entry name" value="Ig-like_dom"/>
</dbReference>
<dbReference type="SUPFAM" id="SSF101898">
    <property type="entry name" value="NHL repeat"/>
    <property type="match status" value="1"/>
</dbReference>
<dbReference type="SMART" id="SM00409">
    <property type="entry name" value="IG"/>
    <property type="match status" value="1"/>
</dbReference>
<dbReference type="PANTHER" id="PTHR10913:SF81">
    <property type="entry name" value="KAZAL-LIKE DOMAIN-CONTAINING PROTEIN"/>
    <property type="match status" value="1"/>
</dbReference>
<dbReference type="InterPro" id="IPR002350">
    <property type="entry name" value="Kazal_dom"/>
</dbReference>
<dbReference type="PROSITE" id="PS00018">
    <property type="entry name" value="EF_HAND_1"/>
    <property type="match status" value="1"/>
</dbReference>
<dbReference type="InterPro" id="IPR036179">
    <property type="entry name" value="Ig-like_dom_sf"/>
</dbReference>
<organism evidence="7 8">
    <name type="scientific">Porites lobata</name>
    <dbReference type="NCBI Taxonomy" id="104759"/>
    <lineage>
        <taxon>Eukaryota</taxon>
        <taxon>Metazoa</taxon>
        <taxon>Cnidaria</taxon>
        <taxon>Anthozoa</taxon>
        <taxon>Hexacorallia</taxon>
        <taxon>Scleractinia</taxon>
        <taxon>Fungiina</taxon>
        <taxon>Poritidae</taxon>
        <taxon>Porites</taxon>
    </lineage>
</organism>
<name>A0ABN8N8R5_9CNID</name>
<dbReference type="Proteomes" id="UP001159405">
    <property type="component" value="Unassembled WGS sequence"/>
</dbReference>
<protein>
    <recommendedName>
        <fullName evidence="9">Follistatin-related protein 5</fullName>
    </recommendedName>
</protein>
<evidence type="ECO:0008006" key="9">
    <source>
        <dbReference type="Google" id="ProtNLM"/>
    </source>
</evidence>
<dbReference type="Gene3D" id="2.60.40.10">
    <property type="entry name" value="Immunoglobulins"/>
    <property type="match status" value="1"/>
</dbReference>
<feature type="domain" description="Kazal-like" evidence="6">
    <location>
        <begin position="60"/>
        <end position="107"/>
    </location>
</feature>
<keyword evidence="8" id="KW-1185">Reference proteome</keyword>
<dbReference type="InterPro" id="IPR003599">
    <property type="entry name" value="Ig_sub"/>
</dbReference>
<dbReference type="PANTHER" id="PTHR10913">
    <property type="entry name" value="FOLLISTATIN-RELATED"/>
    <property type="match status" value="1"/>
</dbReference>
<dbReference type="InterPro" id="IPR050653">
    <property type="entry name" value="Prot_Inhib_GrowthFact_Antg"/>
</dbReference>
<dbReference type="InterPro" id="IPR018247">
    <property type="entry name" value="EF_Hand_1_Ca_BS"/>
</dbReference>
<keyword evidence="1 4" id="KW-0732">Signal</keyword>
<evidence type="ECO:0000259" key="6">
    <source>
        <dbReference type="PROSITE" id="PS51465"/>
    </source>
</evidence>
<keyword evidence="3" id="KW-1015">Disulfide bond</keyword>
<dbReference type="PROSITE" id="PS51465">
    <property type="entry name" value="KAZAL_2"/>
    <property type="match status" value="1"/>
</dbReference>
<accession>A0ABN8N8R5</accession>
<sequence>MKLTAVALITIATFLLHSVAHGGAKKRKINLTKKPQRCSRICPPGRECQVLSDGSTKQCVCLSRCKKKYKPVCGTDGKLYNNHCELHRTACKTGKKIRIDWDFKCFKKDYNREKDCPKKQLSKMQQLILETFQKELHGKEVTSKVLIDELYFRYNGDSDDSISGSELKRLVTDYLMYPKVKKLVKICHSKQWLRAQDKDQNGVLSKDEFSRSFASKPEISIPKSEEEPISGSNLTLQCRARGYPVPVVTWYKDQIKLNKTEHVSVFSDGKLSIEKLASGDSGVYTCKALNNMGMDKKHVEIKVQEPVTRDSSVTTVQGGNMFYVFANDGVYVINPETSTTVNHIRADDVINGTTKPICTRSQQKACNWGGAVSVNLIYVYVADFLGQRVLVLDIAAQTFVEEVPTDYYPYQLKYLRSFDAVWILSWENSSLEVLTEDEDDNGTLSVISNASKMILHTATKPMMNGFHDAAHGFFAVENCELTEEKYGYVTHIMEPGLHEVDLATRRYTKFYNFSEHQCYGTFDLALSQPHKYAFVQCYTNRDLDSKAQLVIDLKENLLEAKSEQYFGTSFASPDGRFIITLNYYAILTQYIDPAGQIFLFPEIESNILLSHLAFYPRNAGYDLYVTSKDQSTIIVLHVDQRGIDTLKFISGVGKPLQEDWIHTQRPIVIGCEAGARYLATPATGEDAVIILDAERKEMSGKVGAMKGAQTILWVGNQQE</sequence>
<dbReference type="InterPro" id="IPR013783">
    <property type="entry name" value="Ig-like_fold"/>
</dbReference>
<dbReference type="Pfam" id="PF07648">
    <property type="entry name" value="Kazal_2"/>
    <property type="match status" value="1"/>
</dbReference>
<evidence type="ECO:0000256" key="4">
    <source>
        <dbReference type="SAM" id="SignalP"/>
    </source>
</evidence>
<evidence type="ECO:0000313" key="7">
    <source>
        <dbReference type="EMBL" id="CAH3045299.1"/>
    </source>
</evidence>
<feature type="chain" id="PRO_5046137585" description="Follistatin-related protein 5" evidence="4">
    <location>
        <begin position="25"/>
        <end position="719"/>
    </location>
</feature>
<dbReference type="InterPro" id="IPR036058">
    <property type="entry name" value="Kazal_dom_sf"/>
</dbReference>
<keyword evidence="2" id="KW-0106">Calcium</keyword>
<dbReference type="Gene3D" id="2.130.10.10">
    <property type="entry name" value="YVTN repeat-like/Quinoprotein amine dehydrogenase"/>
    <property type="match status" value="1"/>
</dbReference>
<gene>
    <name evidence="7" type="ORF">PLOB_00006735</name>
</gene>
<dbReference type="InterPro" id="IPR011992">
    <property type="entry name" value="EF-hand-dom_pair"/>
</dbReference>
<evidence type="ECO:0000256" key="1">
    <source>
        <dbReference type="ARBA" id="ARBA00022729"/>
    </source>
</evidence>
<dbReference type="SUPFAM" id="SSF100895">
    <property type="entry name" value="Kazal-type serine protease inhibitors"/>
    <property type="match status" value="1"/>
</dbReference>
<dbReference type="Gene3D" id="3.30.60.30">
    <property type="match status" value="1"/>
</dbReference>